<organism evidence="2">
    <name type="scientific">Arthrobacter sp. Chr15</name>
    <dbReference type="NCBI Taxonomy" id="447032"/>
    <lineage>
        <taxon>Bacteria</taxon>
        <taxon>Bacillati</taxon>
        <taxon>Actinomycetota</taxon>
        <taxon>Actinomycetes</taxon>
        <taxon>Micrococcales</taxon>
        <taxon>Micrococcaceae</taxon>
        <taxon>Arthrobacter</taxon>
    </lineage>
</organism>
<accession>A6YFT7</accession>
<dbReference type="Pfam" id="PF05257">
    <property type="entry name" value="CHAP"/>
    <property type="match status" value="1"/>
</dbReference>
<dbReference type="AlphaFoldDB" id="A6YFT7"/>
<feature type="domain" description="Peptidase C51" evidence="1">
    <location>
        <begin position="205"/>
        <end position="344"/>
    </location>
</feature>
<sequence length="353" mass="37063">MRSLVAVVAGTATSAPFLVGLVSVLSVVAVVASIIAAIFPTVNNTVSCTAPPKNAVGVAFGGYGPEQLKNASEIIRAGKDAKLDTRDITIGVMVAMGESSLRILAYGDAAGPDSRGLFQQRDSWGPLSVRMDAYGSAGLFFDALKRVDNRPSKQPTIVAHETQRNADPNHYTKFWDSAVAVVSGSGASMAGCDLGGSGAPGDLGKGDDYPFNSGEYNATNPVTGLAFKNCTDFAWWRLMQQLGITDQAKMDARPIGPGNGATWADAWKRAGWEVSKTPKVGAIIWYGIGNPGGHPVYGHVAVVKAIESDGKVIEEGYNMAPDKLGAYYTRTIYPGAPSGYLLIPTPGQYAKAI</sequence>
<dbReference type="EMBL" id="EF495212">
    <property type="protein sequence ID" value="ABR67098.1"/>
    <property type="molecule type" value="Genomic_DNA"/>
</dbReference>
<dbReference type="Gene3D" id="3.90.1720.10">
    <property type="entry name" value="endopeptidase domain like (from Nostoc punctiforme)"/>
    <property type="match status" value="1"/>
</dbReference>
<dbReference type="InterPro" id="IPR038765">
    <property type="entry name" value="Papain-like_cys_pep_sf"/>
</dbReference>
<protein>
    <submittedName>
        <fullName evidence="2">CHAP domain protein</fullName>
    </submittedName>
</protein>
<dbReference type="PROSITE" id="PS50911">
    <property type="entry name" value="CHAP"/>
    <property type="match status" value="1"/>
</dbReference>
<evidence type="ECO:0000259" key="1">
    <source>
        <dbReference type="PROSITE" id="PS50911"/>
    </source>
</evidence>
<geneLocation type="plasmid" evidence="2">
    <name>pChr15</name>
</geneLocation>
<proteinExistence type="predicted"/>
<dbReference type="InterPro" id="IPR007921">
    <property type="entry name" value="CHAP_dom"/>
</dbReference>
<reference evidence="2" key="1">
    <citation type="journal article" date="2008" name="Plasmid">
        <title>Comparative analysis of eight Arthrobacter plasmids.</title>
        <authorList>
            <person name="Jerke K."/>
            <person name="Nakatsu C.H."/>
            <person name="Beasley F."/>
            <person name="Konopka A."/>
        </authorList>
    </citation>
    <scope>NUCLEOTIDE SEQUENCE</scope>
    <source>
        <strain evidence="2">Chr15</strain>
        <plasmid evidence="2">pChr15</plasmid>
    </source>
</reference>
<keyword evidence="2" id="KW-0614">Plasmid</keyword>
<evidence type="ECO:0000313" key="2">
    <source>
        <dbReference type="EMBL" id="ABR67098.1"/>
    </source>
</evidence>
<name>A6YFT7_9MICC</name>
<dbReference type="SUPFAM" id="SSF54001">
    <property type="entry name" value="Cysteine proteinases"/>
    <property type="match status" value="1"/>
</dbReference>